<dbReference type="OrthoDB" id="282527at2"/>
<feature type="transmembrane region" description="Helical" evidence="1">
    <location>
        <begin position="12"/>
        <end position="30"/>
    </location>
</feature>
<evidence type="ECO:0000313" key="2">
    <source>
        <dbReference type="EMBL" id="AWM39165.1"/>
    </source>
</evidence>
<gene>
    <name evidence="2" type="ORF">C1280_20700</name>
</gene>
<proteinExistence type="predicted"/>
<dbReference type="KEGG" id="gog:C1280_20700"/>
<organism evidence="2 3">
    <name type="scientific">Gemmata obscuriglobus</name>
    <dbReference type="NCBI Taxonomy" id="114"/>
    <lineage>
        <taxon>Bacteria</taxon>
        <taxon>Pseudomonadati</taxon>
        <taxon>Planctomycetota</taxon>
        <taxon>Planctomycetia</taxon>
        <taxon>Gemmatales</taxon>
        <taxon>Gemmataceae</taxon>
        <taxon>Gemmata</taxon>
    </lineage>
</organism>
<keyword evidence="3" id="KW-1185">Reference proteome</keyword>
<sequence>MARELTISNFGLFIGYVLPGFTALGGLPFLAGATGWGTAADGSDPSITEFLSGTVEAVATGLTVSTVRWLVVDTIHHRTGLRPPRWDFRVLDEAADAFELLIQIHYHYYKFYANMVVALVWAYLAGGYAYGWRGLWYGVLAALFFVASRDTLMKYYERSGRLLSSSS</sequence>
<protein>
    <submittedName>
        <fullName evidence="2">Uncharacterized protein</fullName>
    </submittedName>
</protein>
<dbReference type="Proteomes" id="UP000245802">
    <property type="component" value="Chromosome"/>
</dbReference>
<evidence type="ECO:0000313" key="3">
    <source>
        <dbReference type="Proteomes" id="UP000245802"/>
    </source>
</evidence>
<name>A0A2Z3H845_9BACT</name>
<reference evidence="2 3" key="1">
    <citation type="submission" date="2018-01" db="EMBL/GenBank/DDBJ databases">
        <title>G. obscuriglobus.</title>
        <authorList>
            <person name="Franke J."/>
            <person name="Blomberg W."/>
            <person name="Selmecki A."/>
        </authorList>
    </citation>
    <scope>NUCLEOTIDE SEQUENCE [LARGE SCALE GENOMIC DNA]</scope>
    <source>
        <strain evidence="2 3">DSM 5831</strain>
    </source>
</reference>
<keyword evidence="1" id="KW-0472">Membrane</keyword>
<feature type="transmembrane region" description="Helical" evidence="1">
    <location>
        <begin position="135"/>
        <end position="152"/>
    </location>
</feature>
<keyword evidence="1" id="KW-1133">Transmembrane helix</keyword>
<dbReference type="AlphaFoldDB" id="A0A2Z3H845"/>
<dbReference type="EMBL" id="CP025958">
    <property type="protein sequence ID" value="AWM39165.1"/>
    <property type="molecule type" value="Genomic_DNA"/>
</dbReference>
<feature type="transmembrane region" description="Helical" evidence="1">
    <location>
        <begin position="50"/>
        <end position="71"/>
    </location>
</feature>
<dbReference type="RefSeq" id="WP_010044774.1">
    <property type="nucleotide sequence ID" value="NZ_CP025958.1"/>
</dbReference>
<evidence type="ECO:0000256" key="1">
    <source>
        <dbReference type="SAM" id="Phobius"/>
    </source>
</evidence>
<accession>A0A2Z3H845</accession>
<feature type="transmembrane region" description="Helical" evidence="1">
    <location>
        <begin position="111"/>
        <end position="129"/>
    </location>
</feature>
<keyword evidence="1" id="KW-0812">Transmembrane</keyword>